<evidence type="ECO:0000256" key="7">
    <source>
        <dbReference type="ARBA" id="ARBA00022853"/>
    </source>
</evidence>
<dbReference type="InterPro" id="IPR036514">
    <property type="entry name" value="SGNH_hydro_sf"/>
</dbReference>
<evidence type="ECO:0000256" key="4">
    <source>
        <dbReference type="ARBA" id="ARBA00022603"/>
    </source>
</evidence>
<dbReference type="InterPro" id="IPR024657">
    <property type="entry name" value="COMPASS_Set1_N-SET"/>
</dbReference>
<evidence type="ECO:0000256" key="10">
    <source>
        <dbReference type="ARBA" id="ARBA00023242"/>
    </source>
</evidence>
<feature type="non-terminal residue" evidence="15">
    <location>
        <position position="1"/>
    </location>
</feature>
<evidence type="ECO:0000256" key="9">
    <source>
        <dbReference type="ARBA" id="ARBA00023163"/>
    </source>
</evidence>
<protein>
    <recommendedName>
        <fullName evidence="3">Histone-lysine N-methyltransferase, H3 lysine-4 specific</fullName>
        <ecNumber evidence="2">2.1.1.354</ecNumber>
    </recommendedName>
    <alternativeName>
        <fullName evidence="11">SET domain-containing protein 1</fullName>
    </alternativeName>
</protein>
<dbReference type="SUPFAM" id="SSF52266">
    <property type="entry name" value="SGNH hydrolase"/>
    <property type="match status" value="1"/>
</dbReference>
<dbReference type="EMBL" id="JAEPRB010000174">
    <property type="protein sequence ID" value="KAG2219546.1"/>
    <property type="molecule type" value="Genomic_DNA"/>
</dbReference>
<organism evidence="15 16">
    <name type="scientific">Circinella minor</name>
    <dbReference type="NCBI Taxonomy" id="1195481"/>
    <lineage>
        <taxon>Eukaryota</taxon>
        <taxon>Fungi</taxon>
        <taxon>Fungi incertae sedis</taxon>
        <taxon>Mucoromycota</taxon>
        <taxon>Mucoromycotina</taxon>
        <taxon>Mucoromycetes</taxon>
        <taxon>Mucorales</taxon>
        <taxon>Lichtheimiaceae</taxon>
        <taxon>Circinella</taxon>
    </lineage>
</organism>
<evidence type="ECO:0000256" key="5">
    <source>
        <dbReference type="ARBA" id="ARBA00022679"/>
    </source>
</evidence>
<evidence type="ECO:0000313" key="15">
    <source>
        <dbReference type="EMBL" id="KAG2219546.1"/>
    </source>
</evidence>
<dbReference type="PROSITE" id="PS50280">
    <property type="entry name" value="SET"/>
    <property type="match status" value="1"/>
</dbReference>
<evidence type="ECO:0000256" key="13">
    <source>
        <dbReference type="SAM" id="MobiDB-lite"/>
    </source>
</evidence>
<dbReference type="SMART" id="SM00317">
    <property type="entry name" value="SET"/>
    <property type="match status" value="1"/>
</dbReference>
<dbReference type="InterPro" id="IPR013830">
    <property type="entry name" value="SGNH_hydro"/>
</dbReference>
<dbReference type="InterPro" id="IPR037841">
    <property type="entry name" value="SET_SETD1A/B"/>
</dbReference>
<evidence type="ECO:0000256" key="12">
    <source>
        <dbReference type="ARBA" id="ARBA00047571"/>
    </source>
</evidence>
<keyword evidence="10" id="KW-0539">Nucleus</keyword>
<gene>
    <name evidence="15" type="ORF">INT45_013205</name>
</gene>
<dbReference type="Pfam" id="PF00856">
    <property type="entry name" value="SET"/>
    <property type="match status" value="1"/>
</dbReference>
<name>A0A8H7VDY7_9FUNG</name>
<feature type="region of interest" description="Disordered" evidence="13">
    <location>
        <begin position="1"/>
        <end position="28"/>
    </location>
</feature>
<evidence type="ECO:0000256" key="3">
    <source>
        <dbReference type="ARBA" id="ARBA00015839"/>
    </source>
</evidence>
<dbReference type="PANTHER" id="PTHR45814">
    <property type="entry name" value="HISTONE-LYSINE N-METHYLTRANSFERASE SETD1"/>
    <property type="match status" value="1"/>
</dbReference>
<sequence>QQQQQPIEGEGQQQEEEGKPKGGCARARGYYPIPDSVKATYLPRNRAVFDNPSVNGRTTSRTNRVNNRRLLVGMDMQKKSMADSDILKFNQLKNRKKQLRFAKSPIHDWGLFAEERIDANDMVIEYVGEVIRQQVAEEREKTYERCGIGSSYLFRVDDDTVIDATKKGSIARFINHCCSPNCSAKIITVDKQKKIVIYANRDIEPGEEITYDYKFPIEADKIPCLCGSSSSTIIQMDHPYNQILLFGFSFDPELLGFGASLANAYQRKVDVVNRGFSGYNTEWCLPILRQLLPTVEKQKRTPAKVILTTIFLGANDSALPFALQHVPLDKFKANLNTMISMIKSPESPTYNPELRLVLITPPPLNEVQWKKRCDDQGGPLNRTWEYSRDYAQAVRDVAKERGIVVADLWTKLMDFGTDHLHEYLLDGLHLNANGNKVTYELLIQTIEQHFSDIHPDNLDMELPGFRDLPRENFDDLLQFRLLKQ</sequence>
<dbReference type="Proteomes" id="UP000646827">
    <property type="component" value="Unassembled WGS sequence"/>
</dbReference>
<dbReference type="SUPFAM" id="SSF82199">
    <property type="entry name" value="SET domain"/>
    <property type="match status" value="1"/>
</dbReference>
<keyword evidence="16" id="KW-1185">Reference proteome</keyword>
<dbReference type="EC" id="2.1.1.354" evidence="2"/>
<comment type="catalytic activity">
    <reaction evidence="12">
        <text>L-lysyl(4)-[histone H3] + 3 S-adenosyl-L-methionine = N(6),N(6),N(6)-trimethyl-L-lysyl(4)-[histone H3] + 3 S-adenosyl-L-homocysteine + 3 H(+)</text>
        <dbReference type="Rhea" id="RHEA:60260"/>
        <dbReference type="Rhea" id="RHEA-COMP:15537"/>
        <dbReference type="Rhea" id="RHEA-COMP:15547"/>
        <dbReference type="ChEBI" id="CHEBI:15378"/>
        <dbReference type="ChEBI" id="CHEBI:29969"/>
        <dbReference type="ChEBI" id="CHEBI:57856"/>
        <dbReference type="ChEBI" id="CHEBI:59789"/>
        <dbReference type="ChEBI" id="CHEBI:61961"/>
        <dbReference type="EC" id="2.1.1.354"/>
    </reaction>
</comment>
<dbReference type="PANTHER" id="PTHR45814:SF2">
    <property type="entry name" value="HISTONE-LYSINE N-METHYLTRANSFERASE SETD1"/>
    <property type="match status" value="1"/>
</dbReference>
<keyword evidence="6" id="KW-0949">S-adenosyl-L-methionine</keyword>
<dbReference type="CDD" id="cd01838">
    <property type="entry name" value="Isoamyl_acetate_hydrolase_like"/>
    <property type="match status" value="1"/>
</dbReference>
<dbReference type="Gene3D" id="2.170.270.10">
    <property type="entry name" value="SET domain"/>
    <property type="match status" value="1"/>
</dbReference>
<dbReference type="Pfam" id="PF11764">
    <property type="entry name" value="N-SET"/>
    <property type="match status" value="1"/>
</dbReference>
<dbReference type="Pfam" id="PF13472">
    <property type="entry name" value="Lipase_GDSL_2"/>
    <property type="match status" value="1"/>
</dbReference>
<dbReference type="GO" id="GO:0032259">
    <property type="term" value="P:methylation"/>
    <property type="evidence" value="ECO:0007669"/>
    <property type="project" value="UniProtKB-KW"/>
</dbReference>
<reference evidence="15 16" key="1">
    <citation type="submission" date="2020-12" db="EMBL/GenBank/DDBJ databases">
        <title>Metabolic potential, ecology and presence of endohyphal bacteria is reflected in genomic diversity of Mucoromycotina.</title>
        <authorList>
            <person name="Muszewska A."/>
            <person name="Okrasinska A."/>
            <person name="Steczkiewicz K."/>
            <person name="Drgas O."/>
            <person name="Orlowska M."/>
            <person name="Perlinska-Lenart U."/>
            <person name="Aleksandrzak-Piekarczyk T."/>
            <person name="Szatraj K."/>
            <person name="Zielenkiewicz U."/>
            <person name="Pilsyk S."/>
            <person name="Malc E."/>
            <person name="Mieczkowski P."/>
            <person name="Kruszewska J.S."/>
            <person name="Biernat P."/>
            <person name="Pawlowska J."/>
        </authorList>
    </citation>
    <scope>NUCLEOTIDE SEQUENCE [LARGE SCALE GENOMIC DNA]</scope>
    <source>
        <strain evidence="15 16">CBS 142.35</strain>
    </source>
</reference>
<dbReference type="Gene3D" id="3.40.50.1110">
    <property type="entry name" value="SGNH hydrolase"/>
    <property type="match status" value="1"/>
</dbReference>
<keyword evidence="8" id="KW-0805">Transcription regulation</keyword>
<dbReference type="GO" id="GO:0140999">
    <property type="term" value="F:histone H3K4 trimethyltransferase activity"/>
    <property type="evidence" value="ECO:0007669"/>
    <property type="project" value="UniProtKB-EC"/>
</dbReference>
<dbReference type="InterPro" id="IPR046341">
    <property type="entry name" value="SET_dom_sf"/>
</dbReference>
<dbReference type="CDD" id="cd19169">
    <property type="entry name" value="SET_SETD1"/>
    <property type="match status" value="1"/>
</dbReference>
<keyword evidence="7" id="KW-0156">Chromatin regulator</keyword>
<feature type="domain" description="SET" evidence="14">
    <location>
        <begin position="97"/>
        <end position="214"/>
    </location>
</feature>
<accession>A0A8H7VDY7</accession>
<proteinExistence type="predicted"/>
<comment type="subcellular location">
    <subcellularLocation>
        <location evidence="1">Nucleus</location>
    </subcellularLocation>
</comment>
<feature type="compositionally biased region" description="Low complexity" evidence="13">
    <location>
        <begin position="1"/>
        <end position="12"/>
    </location>
</feature>
<keyword evidence="9" id="KW-0804">Transcription</keyword>
<dbReference type="AlphaFoldDB" id="A0A8H7VDY7"/>
<comment type="caution">
    <text evidence="15">The sequence shown here is derived from an EMBL/GenBank/DDBJ whole genome shotgun (WGS) entry which is preliminary data.</text>
</comment>
<dbReference type="GO" id="GO:0048188">
    <property type="term" value="C:Set1C/COMPASS complex"/>
    <property type="evidence" value="ECO:0007669"/>
    <property type="project" value="InterPro"/>
</dbReference>
<dbReference type="InterPro" id="IPR044570">
    <property type="entry name" value="Set1-like"/>
</dbReference>
<evidence type="ECO:0000256" key="11">
    <source>
        <dbReference type="ARBA" id="ARBA00030093"/>
    </source>
</evidence>
<evidence type="ECO:0000256" key="8">
    <source>
        <dbReference type="ARBA" id="ARBA00023015"/>
    </source>
</evidence>
<dbReference type="OrthoDB" id="671439at2759"/>
<evidence type="ECO:0000256" key="1">
    <source>
        <dbReference type="ARBA" id="ARBA00004123"/>
    </source>
</evidence>
<evidence type="ECO:0000256" key="6">
    <source>
        <dbReference type="ARBA" id="ARBA00022691"/>
    </source>
</evidence>
<dbReference type="InterPro" id="IPR001214">
    <property type="entry name" value="SET_dom"/>
</dbReference>
<evidence type="ECO:0000256" key="2">
    <source>
        <dbReference type="ARBA" id="ARBA00012182"/>
    </source>
</evidence>
<evidence type="ECO:0000313" key="16">
    <source>
        <dbReference type="Proteomes" id="UP000646827"/>
    </source>
</evidence>
<keyword evidence="4" id="KW-0489">Methyltransferase</keyword>
<keyword evidence="5" id="KW-0808">Transferase</keyword>
<evidence type="ECO:0000259" key="14">
    <source>
        <dbReference type="PROSITE" id="PS50280"/>
    </source>
</evidence>